<keyword evidence="2" id="KW-1185">Reference proteome</keyword>
<comment type="caution">
    <text evidence="1">The sequence shown here is derived from an EMBL/GenBank/DDBJ whole genome shotgun (WGS) entry which is preliminary data.</text>
</comment>
<dbReference type="EMBL" id="JACHVZ010000003">
    <property type="protein sequence ID" value="MBB2926592.1"/>
    <property type="molecule type" value="Genomic_DNA"/>
</dbReference>
<gene>
    <name evidence="1" type="ORF">FHX59_001001</name>
</gene>
<dbReference type="Proteomes" id="UP000533533">
    <property type="component" value="Unassembled WGS sequence"/>
</dbReference>
<protein>
    <submittedName>
        <fullName evidence="1">Uncharacterized protein</fullName>
    </submittedName>
</protein>
<proteinExistence type="predicted"/>
<evidence type="ECO:0000313" key="2">
    <source>
        <dbReference type="Proteomes" id="UP000533533"/>
    </source>
</evidence>
<accession>A0ABR6FGR1</accession>
<name>A0ABR6FGR1_9BURK</name>
<reference evidence="1 2" key="1">
    <citation type="submission" date="2020-08" db="EMBL/GenBank/DDBJ databases">
        <title>Genomic Encyclopedia of Type Strains, Phase IV (KMG-V): Genome sequencing to study the core and pangenomes of soil and plant-associated prokaryotes.</title>
        <authorList>
            <person name="Whitman W."/>
        </authorList>
    </citation>
    <scope>NUCLEOTIDE SEQUENCE [LARGE SCALE GENOMIC DNA]</scope>
    <source>
        <strain evidence="1 2">SRMrh-85</strain>
    </source>
</reference>
<sequence length="89" mass="9945">MSNPFEPSLDEMRIELQVLGRAVSTLFAIHPDPTAPRRAWARVVSDLCPDDLTATADKVAKERNKIQCEEFRIATQLQARIGALPRSVD</sequence>
<organism evidence="1 2">
    <name type="scientific">Paraburkholderia silvatlantica</name>
    <dbReference type="NCBI Taxonomy" id="321895"/>
    <lineage>
        <taxon>Bacteria</taxon>
        <taxon>Pseudomonadati</taxon>
        <taxon>Pseudomonadota</taxon>
        <taxon>Betaproteobacteria</taxon>
        <taxon>Burkholderiales</taxon>
        <taxon>Burkholderiaceae</taxon>
        <taxon>Paraburkholderia</taxon>
    </lineage>
</organism>
<evidence type="ECO:0000313" key="1">
    <source>
        <dbReference type="EMBL" id="MBB2926592.1"/>
    </source>
</evidence>